<evidence type="ECO:0000256" key="7">
    <source>
        <dbReference type="SAM" id="Phobius"/>
    </source>
</evidence>
<evidence type="ECO:0000256" key="4">
    <source>
        <dbReference type="ARBA" id="ARBA00022989"/>
    </source>
</evidence>
<organism evidence="8 9">
    <name type="scientific">Paracoccus nototheniae</name>
    <dbReference type="NCBI Taxonomy" id="2489002"/>
    <lineage>
        <taxon>Bacteria</taxon>
        <taxon>Pseudomonadati</taxon>
        <taxon>Pseudomonadota</taxon>
        <taxon>Alphaproteobacteria</taxon>
        <taxon>Rhodobacterales</taxon>
        <taxon>Paracoccaceae</taxon>
        <taxon>Paracoccus</taxon>
    </lineage>
</organism>
<reference evidence="9" key="1">
    <citation type="journal article" date="2019" name="Int. J. Syst. Evol. Microbiol.">
        <title>The Global Catalogue of Microorganisms (GCM) 10K type strain sequencing project: providing services to taxonomists for standard genome sequencing and annotation.</title>
        <authorList>
            <consortium name="The Broad Institute Genomics Platform"/>
            <consortium name="The Broad Institute Genome Sequencing Center for Infectious Disease"/>
            <person name="Wu L."/>
            <person name="Ma J."/>
        </authorList>
    </citation>
    <scope>NUCLEOTIDE SEQUENCE [LARGE SCALE GENOMIC DNA]</scope>
    <source>
        <strain evidence="9">CCM 8875</strain>
    </source>
</reference>
<keyword evidence="2" id="KW-0813">Transport</keyword>
<dbReference type="Gene3D" id="1.20.1250.20">
    <property type="entry name" value="MFS general substrate transporter like domains"/>
    <property type="match status" value="1"/>
</dbReference>
<evidence type="ECO:0000256" key="3">
    <source>
        <dbReference type="ARBA" id="ARBA00022692"/>
    </source>
</evidence>
<dbReference type="SUPFAM" id="SSF103473">
    <property type="entry name" value="MFS general substrate transporter"/>
    <property type="match status" value="2"/>
</dbReference>
<feature type="transmembrane region" description="Helical" evidence="7">
    <location>
        <begin position="168"/>
        <end position="189"/>
    </location>
</feature>
<feature type="transmembrane region" description="Helical" evidence="7">
    <location>
        <begin position="368"/>
        <end position="389"/>
    </location>
</feature>
<gene>
    <name evidence="8" type="ORF">ACFQ5P_11775</name>
</gene>
<evidence type="ECO:0000256" key="2">
    <source>
        <dbReference type="ARBA" id="ARBA00022448"/>
    </source>
</evidence>
<dbReference type="Proteomes" id="UP001597302">
    <property type="component" value="Unassembled WGS sequence"/>
</dbReference>
<comment type="caution">
    <text evidence="8">The sequence shown here is derived from an EMBL/GenBank/DDBJ whole genome shotgun (WGS) entry which is preliminary data.</text>
</comment>
<feature type="transmembrane region" description="Helical" evidence="7">
    <location>
        <begin position="265"/>
        <end position="285"/>
    </location>
</feature>
<feature type="transmembrane region" description="Helical" evidence="7">
    <location>
        <begin position="329"/>
        <end position="348"/>
    </location>
</feature>
<keyword evidence="9" id="KW-1185">Reference proteome</keyword>
<feature type="transmembrane region" description="Helical" evidence="7">
    <location>
        <begin position="433"/>
        <end position="453"/>
    </location>
</feature>
<proteinExistence type="predicted"/>
<name>A0ABW4E0N9_9RHOB</name>
<keyword evidence="3 7" id="KW-0812">Transmembrane</keyword>
<feature type="transmembrane region" description="Helical" evidence="7">
    <location>
        <begin position="553"/>
        <end position="573"/>
    </location>
</feature>
<feature type="transmembrane region" description="Helical" evidence="7">
    <location>
        <begin position="297"/>
        <end position="317"/>
    </location>
</feature>
<feature type="transmembrane region" description="Helical" evidence="7">
    <location>
        <begin position="101"/>
        <end position="122"/>
    </location>
</feature>
<feature type="transmembrane region" description="Helical" evidence="7">
    <location>
        <begin position="74"/>
        <end position="95"/>
    </location>
</feature>
<feature type="transmembrane region" description="Helical" evidence="7">
    <location>
        <begin position="201"/>
        <end position="220"/>
    </location>
</feature>
<accession>A0ABW4E0N9</accession>
<dbReference type="RefSeq" id="WP_242679487.1">
    <property type="nucleotide sequence ID" value="NZ_CBCSAJ010000111.1"/>
</dbReference>
<feature type="compositionally biased region" description="Low complexity" evidence="6">
    <location>
        <begin position="39"/>
        <end position="58"/>
    </location>
</feature>
<evidence type="ECO:0000256" key="5">
    <source>
        <dbReference type="ARBA" id="ARBA00023136"/>
    </source>
</evidence>
<evidence type="ECO:0000313" key="8">
    <source>
        <dbReference type="EMBL" id="MFD1481975.1"/>
    </source>
</evidence>
<dbReference type="PANTHER" id="PTHR42718:SF9">
    <property type="entry name" value="MAJOR FACILITATOR SUPERFAMILY MULTIDRUG TRANSPORTER MFSC"/>
    <property type="match status" value="1"/>
</dbReference>
<feature type="transmembrane region" description="Helical" evidence="7">
    <location>
        <begin position="143"/>
        <end position="162"/>
    </location>
</feature>
<keyword evidence="5 7" id="KW-0472">Membrane</keyword>
<feature type="compositionally biased region" description="Low complexity" evidence="6">
    <location>
        <begin position="1"/>
        <end position="23"/>
    </location>
</feature>
<feature type="transmembrane region" description="Helical" evidence="7">
    <location>
        <begin position="396"/>
        <end position="413"/>
    </location>
</feature>
<evidence type="ECO:0000313" key="9">
    <source>
        <dbReference type="Proteomes" id="UP001597302"/>
    </source>
</evidence>
<feature type="transmembrane region" description="Helical" evidence="7">
    <location>
        <begin position="232"/>
        <end position="253"/>
    </location>
</feature>
<feature type="region of interest" description="Disordered" evidence="6">
    <location>
        <begin position="1"/>
        <end position="65"/>
    </location>
</feature>
<feature type="transmembrane region" description="Helical" evidence="7">
    <location>
        <begin position="460"/>
        <end position="482"/>
    </location>
</feature>
<sequence length="587" mass="61191">MSGPTPADAAVGSSALAGAGPARPEAHRSAPAQATPPKAISTQASSAQATSAQRTDQQPATPAAQNSALPLPRALAYLAAATALAVTQGLGQGFVSANLPAYAAELGVTTTQAAWLVVAYTIPRTALPLMLIKLRTQFGLRRFALWGITAQVLVAIAALSITDLRSAIIVQLLAGSAAATLSTLAFLYTLEPLSPAWKMRLGLPFALALMMSGPSLARVVSPALIGDGGLGWLHLTSLALAMVSMALVWLLPLRPVPHQKVIQPLDLLSFGLIGLGFGGLIAAFVMGPLHDWTDAPWIGALLVVAVAALALAVAIELNRRMPILDIRWLVSPAMLHLTATLLLFRLILSEQSAGAPRMFQALGVAPEQMTGLFAVIVAASLLGGLACVGWMRPDRIAAFHLTALALIMAGAWMDSHASPDTRPMQMLVSQAMIAFAGMLFMVPAMMTGLMAALARGPQYLLSFVIVFISTQSLGGVIGAGLFSTLVTHRQAVHLQDLTAQMQPTDPATVAAIAARAGALAQQMPDAAMRQAQAVTGLVSEASRQAMVMAYDDAYRLTFLLAAMAAGALLLHVLRDRLAPLPNPSTQS</sequence>
<protein>
    <submittedName>
        <fullName evidence="8">MFS transporter</fullName>
    </submittedName>
</protein>
<keyword evidence="4 7" id="KW-1133">Transmembrane helix</keyword>
<dbReference type="InterPro" id="IPR036259">
    <property type="entry name" value="MFS_trans_sf"/>
</dbReference>
<dbReference type="EMBL" id="JBHTOQ010000022">
    <property type="protein sequence ID" value="MFD1481975.1"/>
    <property type="molecule type" value="Genomic_DNA"/>
</dbReference>
<dbReference type="PANTHER" id="PTHR42718">
    <property type="entry name" value="MAJOR FACILITATOR SUPERFAMILY MULTIDRUG TRANSPORTER MFSC"/>
    <property type="match status" value="1"/>
</dbReference>
<comment type="subcellular location">
    <subcellularLocation>
        <location evidence="1">Membrane</location>
        <topology evidence="1">Multi-pass membrane protein</topology>
    </subcellularLocation>
</comment>
<evidence type="ECO:0000256" key="1">
    <source>
        <dbReference type="ARBA" id="ARBA00004141"/>
    </source>
</evidence>
<evidence type="ECO:0000256" key="6">
    <source>
        <dbReference type="SAM" id="MobiDB-lite"/>
    </source>
</evidence>